<name>A0ABM5LXH5_BACA1</name>
<gene>
    <name evidence="2" type="ordered locus">BATR1942_07255</name>
</gene>
<feature type="transmembrane region" description="Helical" evidence="1">
    <location>
        <begin position="25"/>
        <end position="41"/>
    </location>
</feature>
<proteinExistence type="predicted"/>
<dbReference type="EMBL" id="CP002207">
    <property type="protein sequence ID" value="ADP32401.1"/>
    <property type="molecule type" value="Genomic_DNA"/>
</dbReference>
<reference evidence="2 3" key="1">
    <citation type="journal article" date="2011" name="Front. Microbiol.">
        <title>Genomic signatures of strain selection and enhancement in Bacillus atrophaeus var. globigii, a historical biowarfare simulant.</title>
        <authorList>
            <person name="Gibbons H.S."/>
            <person name="Broomall S.M."/>
            <person name="McNew L.A."/>
            <person name="Daligault H."/>
            <person name="Chapman C."/>
            <person name="Bruce D."/>
            <person name="Karavis M."/>
            <person name="Krepps M."/>
            <person name="McGregor P.A."/>
            <person name="Hong C."/>
            <person name="Park K.H."/>
            <person name="Akmal A."/>
            <person name="Feldman A."/>
            <person name="Lin J.S."/>
            <person name="Chang W.E."/>
            <person name="Higgs B.W."/>
            <person name="Demirev P."/>
            <person name="Lindquist J."/>
            <person name="Liem A."/>
            <person name="Fochler E."/>
            <person name="Read T.D."/>
            <person name="Tapia R."/>
            <person name="Johnson S."/>
            <person name="Bishop-Lilly K.A."/>
            <person name="Detter C."/>
            <person name="Han C."/>
            <person name="Sozhamannan S."/>
            <person name="Rosenzweig C.N."/>
            <person name="Skowronski E.W."/>
        </authorList>
    </citation>
    <scope>NUCLEOTIDE SEQUENCE [LARGE SCALE GENOMIC DNA]</scope>
    <source>
        <strain evidence="2 3">1942</strain>
    </source>
</reference>
<keyword evidence="1" id="KW-1133">Transmembrane helix</keyword>
<evidence type="ECO:0000313" key="3">
    <source>
        <dbReference type="Proteomes" id="UP000006867"/>
    </source>
</evidence>
<keyword evidence="1" id="KW-0472">Membrane</keyword>
<keyword evidence="1" id="KW-0812">Transmembrane</keyword>
<sequence length="55" mass="6203">MRELIMTLLIALISGVIVYYGSSLSFPLLVICLCIPIYIIMKINESIKKINNENS</sequence>
<evidence type="ECO:0000256" key="1">
    <source>
        <dbReference type="SAM" id="Phobius"/>
    </source>
</evidence>
<protein>
    <submittedName>
        <fullName evidence="2">Uncharacterized protein</fullName>
    </submittedName>
</protein>
<keyword evidence="3" id="KW-1185">Reference proteome</keyword>
<evidence type="ECO:0000313" key="2">
    <source>
        <dbReference type="EMBL" id="ADP32401.1"/>
    </source>
</evidence>
<organism evidence="2 3">
    <name type="scientific">Bacillus atrophaeus (strain 1942)</name>
    <dbReference type="NCBI Taxonomy" id="720555"/>
    <lineage>
        <taxon>Bacteria</taxon>
        <taxon>Bacillati</taxon>
        <taxon>Bacillota</taxon>
        <taxon>Bacilli</taxon>
        <taxon>Bacillales</taxon>
        <taxon>Bacillaceae</taxon>
        <taxon>Bacillus</taxon>
    </lineage>
</organism>
<dbReference type="Proteomes" id="UP000006867">
    <property type="component" value="Chromosome"/>
</dbReference>
<accession>A0ABM5LXH5</accession>